<evidence type="ECO:0000313" key="3">
    <source>
        <dbReference type="Proteomes" id="UP000824120"/>
    </source>
</evidence>
<keyword evidence="1" id="KW-0812">Transmembrane</keyword>
<gene>
    <name evidence="2" type="ORF">H5410_037077</name>
</gene>
<comment type="caution">
    <text evidence="2">The sequence shown here is derived from an EMBL/GenBank/DDBJ whole genome shotgun (WGS) entry which is preliminary data.</text>
</comment>
<dbReference type="Proteomes" id="UP000824120">
    <property type="component" value="Chromosome 7"/>
</dbReference>
<dbReference type="OrthoDB" id="1938246at2759"/>
<accession>A0A9J5Y6R3</accession>
<dbReference type="AlphaFoldDB" id="A0A9J5Y6R3"/>
<feature type="transmembrane region" description="Helical" evidence="1">
    <location>
        <begin position="12"/>
        <end position="32"/>
    </location>
</feature>
<proteinExistence type="predicted"/>
<keyword evidence="1" id="KW-1133">Transmembrane helix</keyword>
<keyword evidence="1" id="KW-0472">Membrane</keyword>
<evidence type="ECO:0000313" key="2">
    <source>
        <dbReference type="EMBL" id="KAG5595845.1"/>
    </source>
</evidence>
<dbReference type="EMBL" id="JACXVP010000007">
    <property type="protein sequence ID" value="KAG5595845.1"/>
    <property type="molecule type" value="Genomic_DNA"/>
</dbReference>
<evidence type="ECO:0000256" key="1">
    <source>
        <dbReference type="SAM" id="Phobius"/>
    </source>
</evidence>
<reference evidence="2 3" key="1">
    <citation type="submission" date="2020-09" db="EMBL/GenBank/DDBJ databases">
        <title>De no assembly of potato wild relative species, Solanum commersonii.</title>
        <authorList>
            <person name="Cho K."/>
        </authorList>
    </citation>
    <scope>NUCLEOTIDE SEQUENCE [LARGE SCALE GENOMIC DNA]</scope>
    <source>
        <strain evidence="2">LZ3.2</strain>
        <tissue evidence="2">Leaf</tissue>
    </source>
</reference>
<organism evidence="2 3">
    <name type="scientific">Solanum commersonii</name>
    <name type="common">Commerson's wild potato</name>
    <name type="synonym">Commerson's nightshade</name>
    <dbReference type="NCBI Taxonomy" id="4109"/>
    <lineage>
        <taxon>Eukaryota</taxon>
        <taxon>Viridiplantae</taxon>
        <taxon>Streptophyta</taxon>
        <taxon>Embryophyta</taxon>
        <taxon>Tracheophyta</taxon>
        <taxon>Spermatophyta</taxon>
        <taxon>Magnoliopsida</taxon>
        <taxon>eudicotyledons</taxon>
        <taxon>Gunneridae</taxon>
        <taxon>Pentapetalae</taxon>
        <taxon>asterids</taxon>
        <taxon>lamiids</taxon>
        <taxon>Solanales</taxon>
        <taxon>Solanaceae</taxon>
        <taxon>Solanoideae</taxon>
        <taxon>Solaneae</taxon>
        <taxon>Solanum</taxon>
    </lineage>
</organism>
<protein>
    <submittedName>
        <fullName evidence="2">Uncharacterized protein</fullName>
    </submittedName>
</protein>
<sequence>MTLIFCDAMESQLKYLMIILFVFEAILGLHLIGEKLAGILGGEIGKISTIYLGMPLSAKTKSRDRKELMLLGGIFCGKEEKGYHLVKWDTLILAKKDGGLGIRNLRKQSNSLTMEWLWRLPKEESSLWGTVI</sequence>
<keyword evidence="3" id="KW-1185">Reference proteome</keyword>
<name>A0A9J5Y6R3_SOLCO</name>